<dbReference type="KEGG" id="jre:108993954"/>
<dbReference type="AlphaFoldDB" id="A0A2I4EYT6"/>
<dbReference type="OrthoDB" id="749576at2759"/>
<organism evidence="1 2">
    <name type="scientific">Juglans regia</name>
    <name type="common">English walnut</name>
    <dbReference type="NCBI Taxonomy" id="51240"/>
    <lineage>
        <taxon>Eukaryota</taxon>
        <taxon>Viridiplantae</taxon>
        <taxon>Streptophyta</taxon>
        <taxon>Embryophyta</taxon>
        <taxon>Tracheophyta</taxon>
        <taxon>Spermatophyta</taxon>
        <taxon>Magnoliopsida</taxon>
        <taxon>eudicotyledons</taxon>
        <taxon>Gunneridae</taxon>
        <taxon>Pentapetalae</taxon>
        <taxon>rosids</taxon>
        <taxon>fabids</taxon>
        <taxon>Fagales</taxon>
        <taxon>Juglandaceae</taxon>
        <taxon>Juglans</taxon>
    </lineage>
</organism>
<accession>A0A2I4EYT6</accession>
<gene>
    <name evidence="2" type="primary">LOC108993954</name>
</gene>
<dbReference type="STRING" id="51240.A0A2I4EYT6"/>
<dbReference type="RefSeq" id="XP_018824565.1">
    <property type="nucleotide sequence ID" value="XM_018969020.1"/>
</dbReference>
<proteinExistence type="predicted"/>
<reference evidence="2" key="1">
    <citation type="submission" date="2025-08" db="UniProtKB">
        <authorList>
            <consortium name="RefSeq"/>
        </authorList>
    </citation>
    <scope>IDENTIFICATION</scope>
    <source>
        <tissue evidence="2">Leaves</tissue>
    </source>
</reference>
<keyword evidence="1" id="KW-1185">Reference proteome</keyword>
<dbReference type="Gramene" id="Jr14_12320_p1">
    <property type="protein sequence ID" value="cds.Jr14_12320_p1"/>
    <property type="gene ID" value="Jr14_12320"/>
</dbReference>
<protein>
    <submittedName>
        <fullName evidence="2">Uncharacterized protein LOC108993954</fullName>
    </submittedName>
</protein>
<dbReference type="GeneID" id="108993954"/>
<sequence length="176" mass="19780">MASVCKSDCVEDARVPMRLTYANLYKWPESDAEFVKSISSKENRGAGAHAHSRVVHSISCRQMYLRSYTFSRQKSSIPEKTKKCLGRVLQRVAMADRISRGQGKENGTTRRVATADSIRRDQGKENSTSTAVRKRRFGLLIRRPAMEGRSSGTLSSFFRRLLFCTAKVDAVDHGDT</sequence>
<evidence type="ECO:0000313" key="2">
    <source>
        <dbReference type="RefSeq" id="XP_018824565.1"/>
    </source>
</evidence>
<evidence type="ECO:0000313" key="1">
    <source>
        <dbReference type="Proteomes" id="UP000235220"/>
    </source>
</evidence>
<dbReference type="Proteomes" id="UP000235220">
    <property type="component" value="Chromosome 14"/>
</dbReference>
<name>A0A2I4EYT6_JUGRE</name>
<dbReference type="PANTHER" id="PTHR35304:SF1">
    <property type="entry name" value="OS05G0120300 PROTEIN"/>
    <property type="match status" value="1"/>
</dbReference>
<dbReference type="PANTHER" id="PTHR35304">
    <property type="entry name" value="OS05G0120300 PROTEIN-RELATED"/>
    <property type="match status" value="1"/>
</dbReference>